<gene>
    <name evidence="11" type="ORF">PBY51_004782</name>
</gene>
<comment type="caution">
    <text evidence="11">The sequence shown here is derived from an EMBL/GenBank/DDBJ whole genome shotgun (WGS) entry which is preliminary data.</text>
</comment>
<evidence type="ECO:0000256" key="1">
    <source>
        <dbReference type="ARBA" id="ARBA00004613"/>
    </source>
</evidence>
<dbReference type="InterPro" id="IPR052459">
    <property type="entry name" value="TNFRSF_decoy_receptor"/>
</dbReference>
<feature type="disulfide bond" evidence="8">
    <location>
        <begin position="71"/>
        <end position="86"/>
    </location>
</feature>
<dbReference type="PANTHER" id="PTHR23097">
    <property type="entry name" value="TUMOR NECROSIS FACTOR RECEPTOR SUPERFAMILY MEMBER"/>
    <property type="match status" value="1"/>
</dbReference>
<feature type="signal peptide" evidence="9">
    <location>
        <begin position="1"/>
        <end position="26"/>
    </location>
</feature>
<evidence type="ECO:0000259" key="10">
    <source>
        <dbReference type="PROSITE" id="PS50050"/>
    </source>
</evidence>
<feature type="disulfide bond" evidence="8">
    <location>
        <begin position="131"/>
        <end position="149"/>
    </location>
</feature>
<reference evidence="11 12" key="2">
    <citation type="journal article" date="2023" name="Mol. Biol. Evol.">
        <title>Genomics of Secondarily Temperate Adaptation in the Only Non-Antarctic Icefish.</title>
        <authorList>
            <person name="Rivera-Colon A.G."/>
            <person name="Rayamajhi N."/>
            <person name="Minhas B.F."/>
            <person name="Madrigal G."/>
            <person name="Bilyk K.T."/>
            <person name="Yoon V."/>
            <person name="Hune M."/>
            <person name="Gregory S."/>
            <person name="Cheng C.H.C."/>
            <person name="Catchen J.M."/>
        </authorList>
    </citation>
    <scope>NUCLEOTIDE SEQUENCE [LARGE SCALE GENOMIC DNA]</scope>
    <source>
        <strain evidence="11">JMC-PN-2008</strain>
    </source>
</reference>
<dbReference type="Proteomes" id="UP001346869">
    <property type="component" value="Unassembled WGS sequence"/>
</dbReference>
<dbReference type="PANTHER" id="PTHR23097:SF116">
    <property type="entry name" value="TUMOR NECROSIS FACTOR RECEPTOR SUPERFAMILY MEMBER 6B"/>
    <property type="match status" value="1"/>
</dbReference>
<feature type="repeat" description="TNFR-Cys" evidence="8">
    <location>
        <begin position="70"/>
        <end position="110"/>
    </location>
</feature>
<dbReference type="InterPro" id="IPR048522">
    <property type="entry name" value="Death_3_fish"/>
</dbReference>
<protein>
    <recommendedName>
        <fullName evidence="10">TNFR-Cys domain-containing protein</fullName>
    </recommendedName>
</protein>
<feature type="repeat" description="TNFR-Cys" evidence="8">
    <location>
        <begin position="111"/>
        <end position="149"/>
    </location>
</feature>
<dbReference type="Pfam" id="PF21733">
    <property type="entry name" value="Death_3"/>
    <property type="match status" value="1"/>
</dbReference>
<dbReference type="InterPro" id="IPR001368">
    <property type="entry name" value="TNFR/NGFR_Cys_rich_reg"/>
</dbReference>
<feature type="disulfide bond" evidence="8">
    <location>
        <begin position="92"/>
        <end position="110"/>
    </location>
</feature>
<accession>A0AAN7X4W7</accession>
<dbReference type="Pfam" id="PF00020">
    <property type="entry name" value="TNFR_c6"/>
    <property type="match status" value="3"/>
</dbReference>
<evidence type="ECO:0000313" key="11">
    <source>
        <dbReference type="EMBL" id="KAK5854602.1"/>
    </source>
</evidence>
<evidence type="ECO:0000256" key="8">
    <source>
        <dbReference type="PROSITE-ProRule" id="PRU00206"/>
    </source>
</evidence>
<keyword evidence="4 9" id="KW-0732">Signal</keyword>
<sequence length="310" mass="34639">MFPPHSQMLVSLLPFMLLLSLRIARSEDVAPIVRTFTYTATGESLECDMCPPGTYLRARCTATQKSVCSPCPSGSYTELWNYIGRCLRCGACGHFEEVKTPCTAERDCQCQCAQGYYYQRNNEMCFRHKECRSGQEVLTKGTADEDTVCHNCPTDTYSNTYSSVYNCSQHKSCNAEGLKLVLKGSAWHDSVCTNCEELNSKDGGDYLKEILPAFFVHHNIPTRRLRRIAHKLPTKDGKKQVVSGLDPSELHSRINSWVASATASQIRQLPDILKKTGVNCDDRLVSKLQKIDSNLQQISCAMDGVDVIVI</sequence>
<evidence type="ECO:0000256" key="2">
    <source>
        <dbReference type="ARBA" id="ARBA00022525"/>
    </source>
</evidence>
<feature type="disulfide bond" evidence="8">
    <location>
        <begin position="89"/>
        <end position="102"/>
    </location>
</feature>
<evidence type="ECO:0000256" key="9">
    <source>
        <dbReference type="SAM" id="SignalP"/>
    </source>
</evidence>
<dbReference type="GO" id="GO:0005576">
    <property type="term" value="C:extracellular region"/>
    <property type="evidence" value="ECO:0007669"/>
    <property type="project" value="UniProtKB-SubCell"/>
</dbReference>
<dbReference type="SUPFAM" id="SSF57586">
    <property type="entry name" value="TNF receptor-like"/>
    <property type="match status" value="2"/>
</dbReference>
<dbReference type="PROSITE" id="PS50050">
    <property type="entry name" value="TNFR_NGFR_2"/>
    <property type="match status" value="2"/>
</dbReference>
<dbReference type="AlphaFoldDB" id="A0AAN7X4W7"/>
<evidence type="ECO:0000256" key="3">
    <source>
        <dbReference type="ARBA" id="ARBA00022703"/>
    </source>
</evidence>
<keyword evidence="12" id="KW-1185">Reference proteome</keyword>
<dbReference type="Gene3D" id="2.10.50.10">
    <property type="entry name" value="Tumor Necrosis Factor Receptor, subunit A, domain 2"/>
    <property type="match status" value="3"/>
</dbReference>
<dbReference type="EMBL" id="JAUZQC010000018">
    <property type="protein sequence ID" value="KAK5854602.1"/>
    <property type="molecule type" value="Genomic_DNA"/>
</dbReference>
<reference evidence="11 12" key="1">
    <citation type="journal article" date="2023" name="Genes (Basel)">
        <title>Chromosome-Level Genome Assembly and Circadian Gene Repertoire of the Patagonia Blennie Eleginops maclovinus-The Closest Ancestral Proxy of Antarctic Cryonotothenioids.</title>
        <authorList>
            <person name="Cheng C.C."/>
            <person name="Rivera-Colon A.G."/>
            <person name="Minhas B.F."/>
            <person name="Wilson L."/>
            <person name="Rayamajhi N."/>
            <person name="Vargas-Chacoff L."/>
            <person name="Catchen J.M."/>
        </authorList>
    </citation>
    <scope>NUCLEOTIDE SEQUENCE [LARGE SCALE GENOMIC DNA]</scope>
    <source>
        <strain evidence="11">JMC-PN-2008</strain>
    </source>
</reference>
<keyword evidence="6 8" id="KW-1015">Disulfide bond</keyword>
<name>A0AAN7X4W7_ELEMC</name>
<keyword evidence="2" id="KW-0964">Secreted</keyword>
<dbReference type="GO" id="GO:0006915">
    <property type="term" value="P:apoptotic process"/>
    <property type="evidence" value="ECO:0007669"/>
    <property type="project" value="UniProtKB-KW"/>
</dbReference>
<evidence type="ECO:0000256" key="6">
    <source>
        <dbReference type="ARBA" id="ARBA00023157"/>
    </source>
</evidence>
<organism evidence="11 12">
    <name type="scientific">Eleginops maclovinus</name>
    <name type="common">Patagonian blennie</name>
    <name type="synonym">Eleginus maclovinus</name>
    <dbReference type="NCBI Taxonomy" id="56733"/>
    <lineage>
        <taxon>Eukaryota</taxon>
        <taxon>Metazoa</taxon>
        <taxon>Chordata</taxon>
        <taxon>Craniata</taxon>
        <taxon>Vertebrata</taxon>
        <taxon>Euteleostomi</taxon>
        <taxon>Actinopterygii</taxon>
        <taxon>Neopterygii</taxon>
        <taxon>Teleostei</taxon>
        <taxon>Neoteleostei</taxon>
        <taxon>Acanthomorphata</taxon>
        <taxon>Eupercaria</taxon>
        <taxon>Perciformes</taxon>
        <taxon>Notothenioidei</taxon>
        <taxon>Eleginopidae</taxon>
        <taxon>Eleginops</taxon>
    </lineage>
</organism>
<proteinExistence type="predicted"/>
<feature type="chain" id="PRO_5042850701" description="TNFR-Cys domain-containing protein" evidence="9">
    <location>
        <begin position="27"/>
        <end position="310"/>
    </location>
</feature>
<evidence type="ECO:0000256" key="5">
    <source>
        <dbReference type="ARBA" id="ARBA00022737"/>
    </source>
</evidence>
<evidence type="ECO:0000313" key="12">
    <source>
        <dbReference type="Proteomes" id="UP001346869"/>
    </source>
</evidence>
<feature type="domain" description="TNFR-Cys" evidence="10">
    <location>
        <begin position="111"/>
        <end position="149"/>
    </location>
</feature>
<dbReference type="SMART" id="SM00208">
    <property type="entry name" value="TNFR"/>
    <property type="match status" value="4"/>
</dbReference>
<comment type="caution">
    <text evidence="8">Lacks conserved residue(s) required for the propagation of feature annotation.</text>
</comment>
<evidence type="ECO:0000256" key="4">
    <source>
        <dbReference type="ARBA" id="ARBA00022729"/>
    </source>
</evidence>
<keyword evidence="7" id="KW-0325">Glycoprotein</keyword>
<feature type="domain" description="TNFR-Cys" evidence="10">
    <location>
        <begin position="70"/>
        <end position="110"/>
    </location>
</feature>
<keyword evidence="5" id="KW-0677">Repeat</keyword>
<keyword evidence="3" id="KW-0053">Apoptosis</keyword>
<evidence type="ECO:0000256" key="7">
    <source>
        <dbReference type="ARBA" id="ARBA00023180"/>
    </source>
</evidence>
<comment type="subcellular location">
    <subcellularLocation>
        <location evidence="1">Secreted</location>
    </subcellularLocation>
</comment>